<dbReference type="Proteomes" id="UP000069620">
    <property type="component" value="Unassembled WGS sequence"/>
</dbReference>
<dbReference type="AlphaFoldDB" id="A0A124E0G5"/>
<dbReference type="RefSeq" id="WP_062830587.1">
    <property type="nucleotide sequence ID" value="NZ_BCSX01000040.1"/>
</dbReference>
<name>A0A124E0G5_9MYCO</name>
<feature type="transmembrane region" description="Helical" evidence="1">
    <location>
        <begin position="118"/>
        <end position="134"/>
    </location>
</feature>
<feature type="transmembrane region" description="Helical" evidence="1">
    <location>
        <begin position="36"/>
        <end position="54"/>
    </location>
</feature>
<proteinExistence type="predicted"/>
<keyword evidence="1" id="KW-1133">Transmembrane helix</keyword>
<evidence type="ECO:0008006" key="4">
    <source>
        <dbReference type="Google" id="ProtNLM"/>
    </source>
</evidence>
<dbReference type="STRING" id="146020.RMCB_4535"/>
<evidence type="ECO:0000313" key="2">
    <source>
        <dbReference type="EMBL" id="GAS90439.1"/>
    </source>
</evidence>
<feature type="transmembrane region" description="Helical" evidence="1">
    <location>
        <begin position="75"/>
        <end position="98"/>
    </location>
</feature>
<comment type="caution">
    <text evidence="2">The sequence shown here is derived from an EMBL/GenBank/DDBJ whole genome shotgun (WGS) entry which is preliminary data.</text>
</comment>
<keyword evidence="3" id="KW-1185">Reference proteome</keyword>
<protein>
    <recommendedName>
        <fullName evidence="4">Transmembrane protein</fullName>
    </recommendedName>
</protein>
<organism evidence="2 3">
    <name type="scientific">Mycolicibacterium brisbanense</name>
    <dbReference type="NCBI Taxonomy" id="146020"/>
    <lineage>
        <taxon>Bacteria</taxon>
        <taxon>Bacillati</taxon>
        <taxon>Actinomycetota</taxon>
        <taxon>Actinomycetes</taxon>
        <taxon>Mycobacteriales</taxon>
        <taxon>Mycobacteriaceae</taxon>
        <taxon>Mycolicibacterium</taxon>
    </lineage>
</organism>
<keyword evidence="1" id="KW-0812">Transmembrane</keyword>
<dbReference type="EMBL" id="BCSX01000040">
    <property type="protein sequence ID" value="GAS90439.1"/>
    <property type="molecule type" value="Genomic_DNA"/>
</dbReference>
<dbReference type="OrthoDB" id="3789157at2"/>
<accession>A0A124E0G5</accession>
<reference evidence="3" key="1">
    <citation type="journal article" date="2016" name="Genome Announc.">
        <title>Draft Genome Sequences of Five Rapidly Growing Mycobacterium Species, M. thermoresistibile, M. fortuitum subsp. acetamidolyticum, M. canariasense, M. brisbanense, and M. novocastrense.</title>
        <authorList>
            <person name="Katahira K."/>
            <person name="Ogura Y."/>
            <person name="Gotoh Y."/>
            <person name="Hayashi T."/>
        </authorList>
    </citation>
    <scope>NUCLEOTIDE SEQUENCE [LARGE SCALE GENOMIC DNA]</scope>
    <source>
        <strain evidence="3">JCM15654</strain>
    </source>
</reference>
<sequence>MSELRQDIPALAMPLNVLLVLWMIVGRGLFVPMGWMVIFGVLASPILLFLLWLTTRLMRERGRRELTSGQAWAQMVLWAAMLVFGLTCVDAGDSPIPFPSVLMKMFGEGPGMKTVSDVLSAVSVFVGIGAWIVLHGKLTKDIATATPAQQPYPYPGYPPGQPGPGPLT</sequence>
<reference evidence="3" key="2">
    <citation type="submission" date="2016-02" db="EMBL/GenBank/DDBJ databases">
        <title>Draft genome sequence of five rapidly growing Mycobacterium species.</title>
        <authorList>
            <person name="Katahira K."/>
            <person name="Gotou Y."/>
            <person name="Iida K."/>
            <person name="Ogura Y."/>
            <person name="Hayashi T."/>
        </authorList>
    </citation>
    <scope>NUCLEOTIDE SEQUENCE [LARGE SCALE GENOMIC DNA]</scope>
    <source>
        <strain evidence="3">JCM15654</strain>
    </source>
</reference>
<feature type="transmembrane region" description="Helical" evidence="1">
    <location>
        <begin position="12"/>
        <end position="30"/>
    </location>
</feature>
<evidence type="ECO:0000313" key="3">
    <source>
        <dbReference type="Proteomes" id="UP000069620"/>
    </source>
</evidence>
<evidence type="ECO:0000256" key="1">
    <source>
        <dbReference type="SAM" id="Phobius"/>
    </source>
</evidence>
<keyword evidence="1" id="KW-0472">Membrane</keyword>
<gene>
    <name evidence="2" type="ORF">RMCB_4535</name>
</gene>